<dbReference type="CDD" id="cd03788">
    <property type="entry name" value="GT20_TPS"/>
    <property type="match status" value="1"/>
</dbReference>
<name>A0A1Y1HV95_KLENI</name>
<keyword evidence="9" id="KW-1185">Reference proteome</keyword>
<dbReference type="Pfam" id="PF00982">
    <property type="entry name" value="Glyco_transf_20"/>
    <property type="match status" value="1"/>
</dbReference>
<dbReference type="EMBL" id="DF237049">
    <property type="protein sequence ID" value="GAQ82083.1"/>
    <property type="molecule type" value="Genomic_DNA"/>
</dbReference>
<dbReference type="STRING" id="105231.A0A1Y1HV95"/>
<accession>A0A1Y1HV95</accession>
<dbReference type="NCBIfam" id="TIGR00685">
    <property type="entry name" value="T6PP"/>
    <property type="match status" value="1"/>
</dbReference>
<dbReference type="AlphaFoldDB" id="A0A1Y1HV95"/>
<dbReference type="NCBIfam" id="NF011071">
    <property type="entry name" value="PRK14501.1"/>
    <property type="match status" value="1"/>
</dbReference>
<dbReference type="Gene3D" id="3.40.50.2000">
    <property type="entry name" value="Glycogen Phosphorylase B"/>
    <property type="match status" value="2"/>
</dbReference>
<keyword evidence="4" id="KW-0328">Glycosyltransferase</keyword>
<evidence type="ECO:0000256" key="1">
    <source>
        <dbReference type="ARBA" id="ARBA00005409"/>
    </source>
</evidence>
<evidence type="ECO:0000256" key="2">
    <source>
        <dbReference type="ARBA" id="ARBA00006330"/>
    </source>
</evidence>
<evidence type="ECO:0000256" key="3">
    <source>
        <dbReference type="ARBA" id="ARBA00012538"/>
    </source>
</evidence>
<comment type="catalytic activity">
    <reaction evidence="6">
        <text>D-glucose 6-phosphate + UDP-alpha-D-glucose = alpha,alpha-trehalose 6-phosphate + UDP + H(+)</text>
        <dbReference type="Rhea" id="RHEA:18889"/>
        <dbReference type="ChEBI" id="CHEBI:15378"/>
        <dbReference type="ChEBI" id="CHEBI:58223"/>
        <dbReference type="ChEBI" id="CHEBI:58429"/>
        <dbReference type="ChEBI" id="CHEBI:58885"/>
        <dbReference type="ChEBI" id="CHEBI:61548"/>
        <dbReference type="EC" id="2.4.1.15"/>
    </reaction>
</comment>
<dbReference type="SUPFAM" id="SSF53756">
    <property type="entry name" value="UDP-Glycosyltransferase/glycogen phosphorylase"/>
    <property type="match status" value="1"/>
</dbReference>
<dbReference type="GO" id="GO:0003825">
    <property type="term" value="F:alpha,alpha-trehalose-phosphate synthase (UDP-forming) activity"/>
    <property type="evidence" value="ECO:0000318"/>
    <property type="project" value="GO_Central"/>
</dbReference>
<keyword evidence="5" id="KW-0808">Transferase</keyword>
<dbReference type="InterPro" id="IPR012766">
    <property type="entry name" value="Trehalose_OtsA"/>
</dbReference>
<reference evidence="8 9" key="1">
    <citation type="journal article" date="2014" name="Nat. Commun.">
        <title>Klebsormidium flaccidum genome reveals primary factors for plant terrestrial adaptation.</title>
        <authorList>
            <person name="Hori K."/>
            <person name="Maruyama F."/>
            <person name="Fujisawa T."/>
            <person name="Togashi T."/>
            <person name="Yamamoto N."/>
            <person name="Seo M."/>
            <person name="Sato S."/>
            <person name="Yamada T."/>
            <person name="Mori H."/>
            <person name="Tajima N."/>
            <person name="Moriyama T."/>
            <person name="Ikeuchi M."/>
            <person name="Watanabe M."/>
            <person name="Wada H."/>
            <person name="Kobayashi K."/>
            <person name="Saito M."/>
            <person name="Masuda T."/>
            <person name="Sasaki-Sekimoto Y."/>
            <person name="Mashiguchi K."/>
            <person name="Awai K."/>
            <person name="Shimojima M."/>
            <person name="Masuda S."/>
            <person name="Iwai M."/>
            <person name="Nobusawa T."/>
            <person name="Narise T."/>
            <person name="Kondo S."/>
            <person name="Saito H."/>
            <person name="Sato R."/>
            <person name="Murakawa M."/>
            <person name="Ihara Y."/>
            <person name="Oshima-Yamada Y."/>
            <person name="Ohtaka K."/>
            <person name="Satoh M."/>
            <person name="Sonobe K."/>
            <person name="Ishii M."/>
            <person name="Ohtani R."/>
            <person name="Kanamori-Sato M."/>
            <person name="Honoki R."/>
            <person name="Miyazaki D."/>
            <person name="Mochizuki H."/>
            <person name="Umetsu J."/>
            <person name="Higashi K."/>
            <person name="Shibata D."/>
            <person name="Kamiya Y."/>
            <person name="Sato N."/>
            <person name="Nakamura Y."/>
            <person name="Tabata S."/>
            <person name="Ida S."/>
            <person name="Kurokawa K."/>
            <person name="Ohta H."/>
        </authorList>
    </citation>
    <scope>NUCLEOTIDE SEQUENCE [LARGE SCALE GENOMIC DNA]</scope>
    <source>
        <strain evidence="8 9">NIES-2285</strain>
    </source>
</reference>
<dbReference type="InterPro" id="IPR036412">
    <property type="entry name" value="HAD-like_sf"/>
</dbReference>
<feature type="region of interest" description="Disordered" evidence="7">
    <location>
        <begin position="1"/>
        <end position="34"/>
    </location>
</feature>
<sequence>MPYSLNLQRPPEKVRAGWEGDDSLDPGTPRRRFSLSTPEHFRTTMHRGASFSGDDTLRVLSQQAGGAAPSPGRGKDMNLTPSFSSSRVERLLRERQLRRSGSAFQLGDESVESDFGLTSRQGSFDGSVTSISEKQASPVLPAQRLMVVANRLPVSATRRPDGSWQLDLSAGGLVSALLGVKQNFETRWIGWPGLYVPDEAGRKSLQKALADKGCVPVFLDENTVDQYYNGYCNNVLWPLFHYIGLPTEDRLAATRSLQSQWAAYKRANEQFADTVLSQYQEGDVVWCHDYHLMLLPSYLKNHHTQMKVGWFLHTPFPSSEIYRTLPLRSEILRGVLAADLIGFHTYDYARHFVSACTRILGLEGTPDGVEDSGSVTRVAAFPIGIDPDRFTQALETDVVKTHIAELKARFAGRKVMLGVDRLDMIKGIPQKLLAFEKFLEENPDWINKVLLVQIAVPSRTDVPEYQKLTSLVHEIVGRINGRFGTLTTVPIHHLDRSLAFHELCALYAITDVALVTSLRDGMNLVSYEYVACQNERKGVLILSEFAGAAQSLGAGAILVNPWNVSDVAASIEDALTMSEAERAERHKHNFQHVTVHTAQAWADTFVSELNDTLVEAELRTLKIPPLLSPMRATEAFRASQNRLIVLGWTSTLTASTEAPRRRHPDQIKEMKVRLHPTARECLRVLCADPHTTVVVLSGSDRQALDEAFGDELDIWLAAENGMFLRHSSTKRDWINVMPEHMNMDWMESVQMVFDYFCERTPRSYVETRETSLVWNYKFADVEFGRVQARDMLQHLWTGPISNAAVDVVQGSKSVEVRPVGVSKGAAIERIVTEIANKKPLPTPVDFVLCIGHFLSKDEEIYTFFEPDEPEPAPDPPPEASTSDAAHADPSFHRPPPSAAMPITEPPPPAHGPPYSHHLQHKSRRKTSGEKSRRGDKGKGHPGSALTRFPSSPDRTNGDGGAVGSPGQAAAVRRRWSWDGELDHALLDLKDDHYFSCAVGRKRSVARYSLPNSDEVAGLLRVLVETLDPGHHFEVYEELRRVESMERIMSSDQLSRMDNLHIREPIPEVAHA</sequence>
<dbReference type="InterPro" id="IPR001830">
    <property type="entry name" value="Glyco_trans_20"/>
</dbReference>
<dbReference type="Pfam" id="PF02358">
    <property type="entry name" value="Trehalose_PPase"/>
    <property type="match status" value="1"/>
</dbReference>
<feature type="region of interest" description="Disordered" evidence="7">
    <location>
        <begin position="865"/>
        <end position="967"/>
    </location>
</feature>
<dbReference type="FunFam" id="3.40.50.2000:FF:000039">
    <property type="entry name" value="alpha,alpha-trehalose-phosphate synthase [UDP-forming] 1-like"/>
    <property type="match status" value="1"/>
</dbReference>
<evidence type="ECO:0000313" key="9">
    <source>
        <dbReference type="Proteomes" id="UP000054558"/>
    </source>
</evidence>
<evidence type="ECO:0000256" key="5">
    <source>
        <dbReference type="ARBA" id="ARBA00022679"/>
    </source>
</evidence>
<dbReference type="FunFam" id="3.40.50.2000:FF:000046">
    <property type="entry name" value="alpha,alpha-trehalose-phosphate synthase [UDP-forming] 1"/>
    <property type="match status" value="1"/>
</dbReference>
<feature type="compositionally biased region" description="Basic and acidic residues" evidence="7">
    <location>
        <begin position="926"/>
        <end position="938"/>
    </location>
</feature>
<dbReference type="OMA" id="QTEAHYY"/>
<evidence type="ECO:0000256" key="6">
    <source>
        <dbReference type="ARBA" id="ARBA00048039"/>
    </source>
</evidence>
<dbReference type="EC" id="2.4.1.15" evidence="3"/>
<evidence type="ECO:0000256" key="7">
    <source>
        <dbReference type="SAM" id="MobiDB-lite"/>
    </source>
</evidence>
<gene>
    <name evidence="8" type="ORF">KFL_001000050</name>
</gene>
<dbReference type="OrthoDB" id="2019597at2759"/>
<protein>
    <recommendedName>
        <fullName evidence="3">alpha,alpha-trehalose-phosphate synthase (UDP-forming)</fullName>
        <ecNumber evidence="3">2.4.1.15</ecNumber>
    </recommendedName>
</protein>
<dbReference type="InterPro" id="IPR003337">
    <property type="entry name" value="Trehalose_PPase"/>
</dbReference>
<dbReference type="Gene3D" id="3.40.50.1000">
    <property type="entry name" value="HAD superfamily/HAD-like"/>
    <property type="match status" value="1"/>
</dbReference>
<dbReference type="PANTHER" id="PTHR10788:SF106">
    <property type="entry name" value="BCDNA.GH08860"/>
    <property type="match status" value="1"/>
</dbReference>
<dbReference type="NCBIfam" id="TIGR02400">
    <property type="entry name" value="trehalose_OtsA"/>
    <property type="match status" value="1"/>
</dbReference>
<proteinExistence type="inferred from homology"/>
<dbReference type="Proteomes" id="UP000054558">
    <property type="component" value="Unassembled WGS sequence"/>
</dbReference>
<dbReference type="GO" id="GO:0005992">
    <property type="term" value="P:trehalose biosynthetic process"/>
    <property type="evidence" value="ECO:0000318"/>
    <property type="project" value="GO_Central"/>
</dbReference>
<organism evidence="8 9">
    <name type="scientific">Klebsormidium nitens</name>
    <name type="common">Green alga</name>
    <name type="synonym">Ulothrix nitens</name>
    <dbReference type="NCBI Taxonomy" id="105231"/>
    <lineage>
        <taxon>Eukaryota</taxon>
        <taxon>Viridiplantae</taxon>
        <taxon>Streptophyta</taxon>
        <taxon>Klebsormidiophyceae</taxon>
        <taxon>Klebsormidiales</taxon>
        <taxon>Klebsormidiaceae</taxon>
        <taxon>Klebsormidium</taxon>
    </lineage>
</organism>
<comment type="similarity">
    <text evidence="1">In the N-terminal section; belongs to the glycosyltransferase 20 family.</text>
</comment>
<dbReference type="PANTHER" id="PTHR10788">
    <property type="entry name" value="TREHALOSE-6-PHOSPHATE SYNTHASE"/>
    <property type="match status" value="1"/>
</dbReference>
<evidence type="ECO:0000256" key="4">
    <source>
        <dbReference type="ARBA" id="ARBA00022676"/>
    </source>
</evidence>
<dbReference type="InterPro" id="IPR023214">
    <property type="entry name" value="HAD_sf"/>
</dbReference>
<evidence type="ECO:0000313" key="8">
    <source>
        <dbReference type="EMBL" id="GAQ82083.1"/>
    </source>
</evidence>
<comment type="similarity">
    <text evidence="2">In the C-terminal section; belongs to the trehalose phosphatase family.</text>
</comment>
<feature type="compositionally biased region" description="Pro residues" evidence="7">
    <location>
        <begin position="892"/>
        <end position="911"/>
    </location>
</feature>
<dbReference type="SUPFAM" id="SSF56784">
    <property type="entry name" value="HAD-like"/>
    <property type="match status" value="1"/>
</dbReference>